<proteinExistence type="predicted"/>
<protein>
    <submittedName>
        <fullName evidence="1">Uncharacterized protein</fullName>
    </submittedName>
</protein>
<dbReference type="PANTHER" id="PTHR33112">
    <property type="entry name" value="DOMAIN PROTEIN, PUTATIVE-RELATED"/>
    <property type="match status" value="1"/>
</dbReference>
<reference evidence="1" key="1">
    <citation type="submission" date="2023-06" db="EMBL/GenBank/DDBJ databases">
        <title>Genome-scale phylogeny and comparative genomics of the fungal order Sordariales.</title>
        <authorList>
            <consortium name="Lawrence Berkeley National Laboratory"/>
            <person name="Hensen N."/>
            <person name="Bonometti L."/>
            <person name="Westerberg I."/>
            <person name="Brannstrom I.O."/>
            <person name="Guillou S."/>
            <person name="Cros-Aarteil S."/>
            <person name="Calhoun S."/>
            <person name="Haridas S."/>
            <person name="Kuo A."/>
            <person name="Mondo S."/>
            <person name="Pangilinan J."/>
            <person name="Riley R."/>
            <person name="Labutti K."/>
            <person name="Andreopoulos B."/>
            <person name="Lipzen A."/>
            <person name="Chen C."/>
            <person name="Yanf M."/>
            <person name="Daum C."/>
            <person name="Ng V."/>
            <person name="Clum A."/>
            <person name="Steindorff A."/>
            <person name="Ohm R."/>
            <person name="Martin F."/>
            <person name="Silar P."/>
            <person name="Natvig D."/>
            <person name="Lalanne C."/>
            <person name="Gautier V."/>
            <person name="Ament-Velasquez S.L."/>
            <person name="Kruys A."/>
            <person name="Hutchinson M.I."/>
            <person name="Powell A.J."/>
            <person name="Barry K."/>
            <person name="Miller A.N."/>
            <person name="Grigoriev I.V."/>
            <person name="Debuchy R."/>
            <person name="Gladieux P."/>
            <person name="Thoren M.H."/>
            <person name="Johannesson H."/>
        </authorList>
    </citation>
    <scope>NUCLEOTIDE SEQUENCE</scope>
    <source>
        <strain evidence="1">CBS 307.81</strain>
    </source>
</reference>
<gene>
    <name evidence="1" type="ORF">QBC41DRAFT_325248</name>
</gene>
<evidence type="ECO:0000313" key="2">
    <source>
        <dbReference type="Proteomes" id="UP001174997"/>
    </source>
</evidence>
<dbReference type="AlphaFoldDB" id="A0AA39ZA38"/>
<keyword evidence="2" id="KW-1185">Reference proteome</keyword>
<dbReference type="EMBL" id="JAULSY010000083">
    <property type="protein sequence ID" value="KAK0666763.1"/>
    <property type="molecule type" value="Genomic_DNA"/>
</dbReference>
<dbReference type="PANTHER" id="PTHR33112:SF16">
    <property type="entry name" value="HETEROKARYON INCOMPATIBILITY DOMAIN-CONTAINING PROTEIN"/>
    <property type="match status" value="1"/>
</dbReference>
<sequence length="246" mass="28262">MRVLQGKVTRAETFITWRRVIKSYSSMSLTKESDRFAALAGLAQRFKDVLQCRYLAGLWDDYEELPQLLLWMQYATSEDAISKVPDEAERLRGIPTWSWASIYYPPQGKGSGWHGAHYSFLENKRQDVNFDPRVKIIRVTVDGNPDDLMNPPGKMSIVLEGFCVLNTLVNVSTVYPDLVASTDTPEQLWYLFMATRFDANRSEGKLCLLLQRLPCGRFERFGVASISPDRYRELFEKGKVMEVELV</sequence>
<name>A0AA39ZA38_9PEZI</name>
<comment type="caution">
    <text evidence="1">The sequence shown here is derived from an EMBL/GenBank/DDBJ whole genome shotgun (WGS) entry which is preliminary data.</text>
</comment>
<evidence type="ECO:0000313" key="1">
    <source>
        <dbReference type="EMBL" id="KAK0666763.1"/>
    </source>
</evidence>
<organism evidence="1 2">
    <name type="scientific">Cercophora samala</name>
    <dbReference type="NCBI Taxonomy" id="330535"/>
    <lineage>
        <taxon>Eukaryota</taxon>
        <taxon>Fungi</taxon>
        <taxon>Dikarya</taxon>
        <taxon>Ascomycota</taxon>
        <taxon>Pezizomycotina</taxon>
        <taxon>Sordariomycetes</taxon>
        <taxon>Sordariomycetidae</taxon>
        <taxon>Sordariales</taxon>
        <taxon>Lasiosphaeriaceae</taxon>
        <taxon>Cercophora</taxon>
    </lineage>
</organism>
<accession>A0AA39ZA38</accession>
<dbReference type="Proteomes" id="UP001174997">
    <property type="component" value="Unassembled WGS sequence"/>
</dbReference>